<evidence type="ECO:0000256" key="3">
    <source>
        <dbReference type="ARBA" id="ARBA00022741"/>
    </source>
</evidence>
<dbReference type="InterPro" id="IPR000719">
    <property type="entry name" value="Prot_kinase_dom"/>
</dbReference>
<dbReference type="GO" id="GO:0004674">
    <property type="term" value="F:protein serine/threonine kinase activity"/>
    <property type="evidence" value="ECO:0007669"/>
    <property type="project" value="UniProtKB-KW"/>
</dbReference>
<dbReference type="SUPFAM" id="SSF56112">
    <property type="entry name" value="Protein kinase-like (PK-like)"/>
    <property type="match status" value="1"/>
</dbReference>
<keyword evidence="6" id="KW-1133">Transmembrane helix</keyword>
<evidence type="ECO:0000256" key="5">
    <source>
        <dbReference type="ARBA" id="ARBA00022840"/>
    </source>
</evidence>
<proteinExistence type="predicted"/>
<feature type="domain" description="Protein kinase" evidence="7">
    <location>
        <begin position="41"/>
        <end position="316"/>
    </location>
</feature>
<evidence type="ECO:0000256" key="2">
    <source>
        <dbReference type="ARBA" id="ARBA00022679"/>
    </source>
</evidence>
<evidence type="ECO:0000259" key="7">
    <source>
        <dbReference type="PROSITE" id="PS50011"/>
    </source>
</evidence>
<name>A0A6G0X381_9STRA</name>
<organism evidence="8 9">
    <name type="scientific">Aphanomyces euteiches</name>
    <dbReference type="NCBI Taxonomy" id="100861"/>
    <lineage>
        <taxon>Eukaryota</taxon>
        <taxon>Sar</taxon>
        <taxon>Stramenopiles</taxon>
        <taxon>Oomycota</taxon>
        <taxon>Saprolegniomycetes</taxon>
        <taxon>Saprolegniales</taxon>
        <taxon>Verrucalvaceae</taxon>
        <taxon>Aphanomyces</taxon>
    </lineage>
</organism>
<dbReference type="GO" id="GO:0005524">
    <property type="term" value="F:ATP binding"/>
    <property type="evidence" value="ECO:0007669"/>
    <property type="project" value="UniProtKB-KW"/>
</dbReference>
<keyword evidence="5" id="KW-0067">ATP-binding</keyword>
<keyword evidence="2" id="KW-0808">Transferase</keyword>
<keyword evidence="9" id="KW-1185">Reference proteome</keyword>
<gene>
    <name evidence="8" type="ORF">Ae201684_009102</name>
</gene>
<sequence length="317" mass="36325">MWSFVNWTNRVYFSIMTCAYYIECFYVFVWQAFECPTWHKYTELGTLSHAIYGQILLCRDDDTGENVAIKRTKAINCKFHRPVFANALQNFVVYEDIEVERTILRTLNQTHGGHPHILKLREDFLSNGCHNFVLEYCPKGDLLDLLLDQKRFSEATTHTYFHQIASAVHFMHECGYAHRDLSFENVFLDANNQCKLGDFGLAIATTARPRHIAGKSSYAAPEVYLGKPYAPAQADIWSLGMILFIMLTGDPLVEKAIESNAKYQALARSGVVQVIESNPTWRPLVPPECLDLLSKMLRIDPDERISMEEVMAHSFLL</sequence>
<evidence type="ECO:0000256" key="1">
    <source>
        <dbReference type="ARBA" id="ARBA00022527"/>
    </source>
</evidence>
<accession>A0A6G0X381</accession>
<dbReference type="PANTHER" id="PTHR24345">
    <property type="entry name" value="SERINE/THREONINE-PROTEIN KINASE PLK"/>
    <property type="match status" value="1"/>
</dbReference>
<dbReference type="Gene3D" id="1.10.510.10">
    <property type="entry name" value="Transferase(Phosphotransferase) domain 1"/>
    <property type="match status" value="1"/>
</dbReference>
<keyword evidence="6" id="KW-0472">Membrane</keyword>
<keyword evidence="4" id="KW-0418">Kinase</keyword>
<evidence type="ECO:0000313" key="8">
    <source>
        <dbReference type="EMBL" id="KAF0734241.1"/>
    </source>
</evidence>
<dbReference type="VEuPathDB" id="FungiDB:AeMF1_015158"/>
<keyword evidence="1" id="KW-0723">Serine/threonine-protein kinase</keyword>
<feature type="transmembrane region" description="Helical" evidence="6">
    <location>
        <begin position="12"/>
        <end position="33"/>
    </location>
</feature>
<dbReference type="PROSITE" id="PS50011">
    <property type="entry name" value="PROTEIN_KINASE_DOM"/>
    <property type="match status" value="1"/>
</dbReference>
<evidence type="ECO:0000256" key="6">
    <source>
        <dbReference type="SAM" id="Phobius"/>
    </source>
</evidence>
<dbReference type="Pfam" id="PF00069">
    <property type="entry name" value="Pkinase"/>
    <property type="match status" value="1"/>
</dbReference>
<dbReference type="GO" id="GO:0005634">
    <property type="term" value="C:nucleus"/>
    <property type="evidence" value="ECO:0007669"/>
    <property type="project" value="TreeGrafter"/>
</dbReference>
<keyword evidence="3" id="KW-0547">Nucleotide-binding</keyword>
<dbReference type="PANTHER" id="PTHR24345:SF91">
    <property type="entry name" value="SERINE_THREONINE-PROTEIN KINASE PLK4"/>
    <property type="match status" value="1"/>
</dbReference>
<dbReference type="InterPro" id="IPR011009">
    <property type="entry name" value="Kinase-like_dom_sf"/>
</dbReference>
<comment type="caution">
    <text evidence="8">The sequence shown here is derived from an EMBL/GenBank/DDBJ whole genome shotgun (WGS) entry which is preliminary data.</text>
</comment>
<protein>
    <recommendedName>
        <fullName evidence="7">Protein kinase domain-containing protein</fullName>
    </recommendedName>
</protein>
<keyword evidence="6" id="KW-0812">Transmembrane</keyword>
<reference evidence="8 9" key="1">
    <citation type="submission" date="2019-07" db="EMBL/GenBank/DDBJ databases">
        <title>Genomics analysis of Aphanomyces spp. identifies a new class of oomycete effector associated with host adaptation.</title>
        <authorList>
            <person name="Gaulin E."/>
        </authorList>
    </citation>
    <scope>NUCLEOTIDE SEQUENCE [LARGE SCALE GENOMIC DNA]</scope>
    <source>
        <strain evidence="8 9">ATCC 201684</strain>
    </source>
</reference>
<dbReference type="AlphaFoldDB" id="A0A6G0X381"/>
<evidence type="ECO:0000313" key="9">
    <source>
        <dbReference type="Proteomes" id="UP000481153"/>
    </source>
</evidence>
<dbReference type="Proteomes" id="UP000481153">
    <property type="component" value="Unassembled WGS sequence"/>
</dbReference>
<dbReference type="FunFam" id="1.10.510.10:FF:000571">
    <property type="entry name" value="Maternal embryonic leucine zipper kinase"/>
    <property type="match status" value="1"/>
</dbReference>
<dbReference type="EMBL" id="VJMJ01000117">
    <property type="protein sequence ID" value="KAF0734241.1"/>
    <property type="molecule type" value="Genomic_DNA"/>
</dbReference>
<dbReference type="OrthoDB" id="541276at2759"/>
<evidence type="ECO:0000256" key="4">
    <source>
        <dbReference type="ARBA" id="ARBA00022777"/>
    </source>
</evidence>